<feature type="coiled-coil region" evidence="1">
    <location>
        <begin position="50"/>
        <end position="77"/>
    </location>
</feature>
<dbReference type="RefSeq" id="WP_274493748.1">
    <property type="nucleotide sequence ID" value="NZ_CP118166.1"/>
</dbReference>
<proteinExistence type="predicted"/>
<gene>
    <name evidence="2" type="ORF">PUV54_01495</name>
</gene>
<evidence type="ECO:0000256" key="1">
    <source>
        <dbReference type="SAM" id="Coils"/>
    </source>
</evidence>
<dbReference type="Proteomes" id="UP001214043">
    <property type="component" value="Chromosome"/>
</dbReference>
<dbReference type="EMBL" id="CP118166">
    <property type="protein sequence ID" value="WDI31861.1"/>
    <property type="molecule type" value="Genomic_DNA"/>
</dbReference>
<keyword evidence="1" id="KW-0175">Coiled coil</keyword>
<evidence type="ECO:0000313" key="3">
    <source>
        <dbReference type="Proteomes" id="UP001214043"/>
    </source>
</evidence>
<reference evidence="2" key="1">
    <citation type="submission" date="2023-02" db="EMBL/GenBank/DDBJ databases">
        <title>Genome sequence of Hyphococcus flavus.</title>
        <authorList>
            <person name="Rong J.-C."/>
            <person name="Zhao Q."/>
            <person name="Yi M."/>
            <person name="Wu J.-Y."/>
        </authorList>
    </citation>
    <scope>NUCLEOTIDE SEQUENCE</scope>
    <source>
        <strain evidence="2">MCCC 1K03223</strain>
    </source>
</reference>
<organism evidence="2 3">
    <name type="scientific">Hyphococcus flavus</name>
    <dbReference type="NCBI Taxonomy" id="1866326"/>
    <lineage>
        <taxon>Bacteria</taxon>
        <taxon>Pseudomonadati</taxon>
        <taxon>Pseudomonadota</taxon>
        <taxon>Alphaproteobacteria</taxon>
        <taxon>Parvularculales</taxon>
        <taxon>Parvularculaceae</taxon>
        <taxon>Hyphococcus</taxon>
    </lineage>
</organism>
<sequence length="148" mass="16505">MKKARLQVRLGEKAETLLSRAAERPGVTKASIVEAAIVELLNPKEDSQEYAALIKRLDKLTRAMERLADDASAQTETLALYILYYLCITPPLPEQNRAAAEALGQKRFERFISQVGDRLMGQERFTDTLLEHMGLSAATSEQRGEAVQ</sequence>
<dbReference type="KEGG" id="hfl:PUV54_01495"/>
<evidence type="ECO:0000313" key="2">
    <source>
        <dbReference type="EMBL" id="WDI31861.1"/>
    </source>
</evidence>
<name>A0AAE9ZCE0_9PROT</name>
<accession>A0AAE9ZCE0</accession>
<protein>
    <submittedName>
        <fullName evidence="2">CopG family transcriptional regulator</fullName>
    </submittedName>
</protein>
<dbReference type="AlphaFoldDB" id="A0AAE9ZCE0"/>
<keyword evidence="3" id="KW-1185">Reference proteome</keyword>